<dbReference type="Proteomes" id="UP000821853">
    <property type="component" value="Unassembled WGS sequence"/>
</dbReference>
<evidence type="ECO:0000313" key="2">
    <source>
        <dbReference type="Proteomes" id="UP000821853"/>
    </source>
</evidence>
<dbReference type="InterPro" id="IPR026082">
    <property type="entry name" value="ABCA"/>
</dbReference>
<keyword evidence="2" id="KW-1185">Reference proteome</keyword>
<accession>A0A9J6GPS8</accession>
<dbReference type="GO" id="GO:0016020">
    <property type="term" value="C:membrane"/>
    <property type="evidence" value="ECO:0007669"/>
    <property type="project" value="InterPro"/>
</dbReference>
<name>A0A9J6GPS8_HAELO</name>
<dbReference type="EMBL" id="JABSTR010000008">
    <property type="protein sequence ID" value="KAH9376689.1"/>
    <property type="molecule type" value="Genomic_DNA"/>
</dbReference>
<dbReference type="GO" id="GO:0005319">
    <property type="term" value="F:lipid transporter activity"/>
    <property type="evidence" value="ECO:0007669"/>
    <property type="project" value="TreeGrafter"/>
</dbReference>
<dbReference type="InterPro" id="IPR027417">
    <property type="entry name" value="P-loop_NTPase"/>
</dbReference>
<organism evidence="1 2">
    <name type="scientific">Haemaphysalis longicornis</name>
    <name type="common">Bush tick</name>
    <dbReference type="NCBI Taxonomy" id="44386"/>
    <lineage>
        <taxon>Eukaryota</taxon>
        <taxon>Metazoa</taxon>
        <taxon>Ecdysozoa</taxon>
        <taxon>Arthropoda</taxon>
        <taxon>Chelicerata</taxon>
        <taxon>Arachnida</taxon>
        <taxon>Acari</taxon>
        <taxon>Parasitiformes</taxon>
        <taxon>Ixodida</taxon>
        <taxon>Ixodoidea</taxon>
        <taxon>Ixodidae</taxon>
        <taxon>Haemaphysalinae</taxon>
        <taxon>Haemaphysalis</taxon>
    </lineage>
</organism>
<dbReference type="SUPFAM" id="SSF52540">
    <property type="entry name" value="P-loop containing nucleoside triphosphate hydrolases"/>
    <property type="match status" value="1"/>
</dbReference>
<dbReference type="Gene3D" id="3.40.50.300">
    <property type="entry name" value="P-loop containing nucleotide triphosphate hydrolases"/>
    <property type="match status" value="1"/>
</dbReference>
<dbReference type="VEuPathDB" id="VectorBase:HLOH_040028"/>
<dbReference type="PANTHER" id="PTHR19229:SF250">
    <property type="entry name" value="ABC TRANSPORTER DOMAIN-CONTAINING PROTEIN-RELATED"/>
    <property type="match status" value="1"/>
</dbReference>
<dbReference type="PANTHER" id="PTHR19229">
    <property type="entry name" value="ATP-BINDING CASSETTE TRANSPORTER SUBFAMILY A ABCA"/>
    <property type="match status" value="1"/>
</dbReference>
<dbReference type="OrthoDB" id="6512918at2759"/>
<dbReference type="AlphaFoldDB" id="A0A9J6GPS8"/>
<dbReference type="GO" id="GO:0140359">
    <property type="term" value="F:ABC-type transporter activity"/>
    <property type="evidence" value="ECO:0007669"/>
    <property type="project" value="InterPro"/>
</dbReference>
<reference evidence="1 2" key="1">
    <citation type="journal article" date="2020" name="Cell">
        <title>Large-Scale Comparative Analyses of Tick Genomes Elucidate Their Genetic Diversity and Vector Capacities.</title>
        <authorList>
            <consortium name="Tick Genome and Microbiome Consortium (TIGMIC)"/>
            <person name="Jia N."/>
            <person name="Wang J."/>
            <person name="Shi W."/>
            <person name="Du L."/>
            <person name="Sun Y."/>
            <person name="Zhan W."/>
            <person name="Jiang J.F."/>
            <person name="Wang Q."/>
            <person name="Zhang B."/>
            <person name="Ji P."/>
            <person name="Bell-Sakyi L."/>
            <person name="Cui X.M."/>
            <person name="Yuan T.T."/>
            <person name="Jiang B.G."/>
            <person name="Yang W.F."/>
            <person name="Lam T.T."/>
            <person name="Chang Q.C."/>
            <person name="Ding S.J."/>
            <person name="Wang X.J."/>
            <person name="Zhu J.G."/>
            <person name="Ruan X.D."/>
            <person name="Zhao L."/>
            <person name="Wei J.T."/>
            <person name="Ye R.Z."/>
            <person name="Que T.C."/>
            <person name="Du C.H."/>
            <person name="Zhou Y.H."/>
            <person name="Cheng J.X."/>
            <person name="Dai P.F."/>
            <person name="Guo W.B."/>
            <person name="Han X.H."/>
            <person name="Huang E.J."/>
            <person name="Li L.F."/>
            <person name="Wei W."/>
            <person name="Gao Y.C."/>
            <person name="Liu J.Z."/>
            <person name="Shao H.Z."/>
            <person name="Wang X."/>
            <person name="Wang C.C."/>
            <person name="Yang T.C."/>
            <person name="Huo Q.B."/>
            <person name="Li W."/>
            <person name="Chen H.Y."/>
            <person name="Chen S.E."/>
            <person name="Zhou L.G."/>
            <person name="Ni X.B."/>
            <person name="Tian J.H."/>
            <person name="Sheng Y."/>
            <person name="Liu T."/>
            <person name="Pan Y.S."/>
            <person name="Xia L.Y."/>
            <person name="Li J."/>
            <person name="Zhao F."/>
            <person name="Cao W.C."/>
        </authorList>
    </citation>
    <scope>NUCLEOTIDE SEQUENCE [LARGE SCALE GENOMIC DNA]</scope>
    <source>
        <strain evidence="1">HaeL-2018</strain>
    </source>
</reference>
<gene>
    <name evidence="1" type="ORF">HPB48_019189</name>
</gene>
<proteinExistence type="predicted"/>
<evidence type="ECO:0000313" key="1">
    <source>
        <dbReference type="EMBL" id="KAH9376689.1"/>
    </source>
</evidence>
<sequence length="205" mass="22944">MSFWTKSDELPSCCPRARNVQYLLLDEPTVGMDLEAKHSVWEMILKARQKCGILLVTNSIDEAELLGDRIAVISQGSVVCCGSSLYLRKRHGAHTMGGERDQPRCLPFILHFIRFGNHPTNCSGYRFSVALDEDSSVAELTAFIQKLLPTVEPFIERRRSAIYTVGFPGTQALVNLLRQLEKKQQPLGITHIGVSNASLEDVMLR</sequence>
<comment type="caution">
    <text evidence="1">The sequence shown here is derived from an EMBL/GenBank/DDBJ whole genome shotgun (WGS) entry which is preliminary data.</text>
</comment>
<protein>
    <submittedName>
        <fullName evidence="1">Uncharacterized protein</fullName>
    </submittedName>
</protein>